<feature type="domain" description="Amidohydrolase-related" evidence="2">
    <location>
        <begin position="379"/>
        <end position="479"/>
    </location>
</feature>
<evidence type="ECO:0000313" key="4">
    <source>
        <dbReference type="Proteomes" id="UP000323708"/>
    </source>
</evidence>
<dbReference type="InterPro" id="IPR011059">
    <property type="entry name" value="Metal-dep_hydrolase_composite"/>
</dbReference>
<dbReference type="PANTHER" id="PTHR43135">
    <property type="entry name" value="ALPHA-D-RIBOSE 1-METHYLPHOSPHONATE 5-TRIPHOSPHATE DIPHOSPHATASE"/>
    <property type="match status" value="1"/>
</dbReference>
<dbReference type="EMBL" id="VTUX01000001">
    <property type="protein sequence ID" value="KAA1193995.1"/>
    <property type="molecule type" value="Genomic_DNA"/>
</dbReference>
<gene>
    <name evidence="3" type="ORF">F0M18_00685</name>
</gene>
<dbReference type="InterPro" id="IPR051781">
    <property type="entry name" value="Metallo-dep_Hydrolase"/>
</dbReference>
<feature type="transmembrane region" description="Helical" evidence="1">
    <location>
        <begin position="9"/>
        <end position="31"/>
    </location>
</feature>
<comment type="caution">
    <text evidence="3">The sequence shown here is derived from an EMBL/GenBank/DDBJ whole genome shotgun (WGS) entry which is preliminary data.</text>
</comment>
<keyword evidence="1" id="KW-0812">Transmembrane</keyword>
<evidence type="ECO:0000256" key="1">
    <source>
        <dbReference type="SAM" id="Phobius"/>
    </source>
</evidence>
<dbReference type="AlphaFoldDB" id="A0A5B0X5P0"/>
<dbReference type="InterPro" id="IPR006680">
    <property type="entry name" value="Amidohydro-rel"/>
</dbReference>
<keyword evidence="4" id="KW-1185">Reference proteome</keyword>
<dbReference type="SUPFAM" id="SSF51556">
    <property type="entry name" value="Metallo-dependent hydrolases"/>
    <property type="match status" value="1"/>
</dbReference>
<dbReference type="Proteomes" id="UP000323708">
    <property type="component" value="Unassembled WGS sequence"/>
</dbReference>
<dbReference type="Gene3D" id="3.40.50.10910">
    <property type="entry name" value="Amidohydrolase"/>
    <property type="match status" value="1"/>
</dbReference>
<evidence type="ECO:0000313" key="3">
    <source>
        <dbReference type="EMBL" id="KAA1193995.1"/>
    </source>
</evidence>
<dbReference type="Pfam" id="PF01979">
    <property type="entry name" value="Amidohydro_1"/>
    <property type="match status" value="1"/>
</dbReference>
<proteinExistence type="predicted"/>
<dbReference type="Gene3D" id="2.30.40.10">
    <property type="entry name" value="Urease, subunit C, domain 1"/>
    <property type="match status" value="1"/>
</dbReference>
<protein>
    <submittedName>
        <fullName evidence="3">Amidohydrolase family protein</fullName>
    </submittedName>
</protein>
<name>A0A5B0X5P0_9GAMM</name>
<keyword evidence="1" id="KW-1133">Transmembrane helix</keyword>
<sequence>MTAGRSIRLGLQGLGAGIALLIAAVVVLLALPLPTMPEPGQVGSFHIRNVHVIDVVQGRLVTDRDIVVRDGIITAIDPAGDHGTPDGMIAIDAQGKYALPGLWDMHTHSTTLAEQYLHPLFLANGVTGLREMWGCMDRPDSYIACQSQRQVWNSQLRQGVVFAPRFVQQGSFQINGGNEVPPGYADFFKARTPLEARQLVEHYADSGIDFLKIYSELPAEAYMELAEAARDRQLLLAGHRPFGISLPKAIAAGQRSIEHPRLFLLECYRDAEQFRAAPDPLGAYTMAFRHRLVTEQDEEYCAELMHLMAASGTAWTPTLQVLRMSARADDLEFRVDERLQYIPWLIQQGMWKGDANRAADRAKTGPYQNADKAMYRLAQAQVAQAHAAGIELLIGTDAGDTYVYPGFSVHEELAEFVAAGMSPSAALKIATLGAAEYVGVGQQFGSIEVGKVADILLLNGNPLENINATKNIHGMLFNGQFFNREGLDQLLHFAASQASSLQLNLKLLWRLLRSPIVRVQLAD</sequence>
<dbReference type="SUPFAM" id="SSF51338">
    <property type="entry name" value="Composite domain of metallo-dependent hydrolases"/>
    <property type="match status" value="1"/>
</dbReference>
<organism evidence="3 4">
    <name type="scientific">Pseudohalioglobus sediminis</name>
    <dbReference type="NCBI Taxonomy" id="2606449"/>
    <lineage>
        <taxon>Bacteria</taxon>
        <taxon>Pseudomonadati</taxon>
        <taxon>Pseudomonadota</taxon>
        <taxon>Gammaproteobacteria</taxon>
        <taxon>Cellvibrionales</taxon>
        <taxon>Halieaceae</taxon>
        <taxon>Pseudohalioglobus</taxon>
    </lineage>
</organism>
<dbReference type="Gene3D" id="3.30.110.90">
    <property type="entry name" value="Amidohydrolase"/>
    <property type="match status" value="1"/>
</dbReference>
<dbReference type="Gene3D" id="1.20.58.520">
    <property type="entry name" value="Amidohydrolase"/>
    <property type="match status" value="1"/>
</dbReference>
<dbReference type="InterPro" id="IPR032466">
    <property type="entry name" value="Metal_Hydrolase"/>
</dbReference>
<dbReference type="GO" id="GO:0016810">
    <property type="term" value="F:hydrolase activity, acting on carbon-nitrogen (but not peptide) bonds"/>
    <property type="evidence" value="ECO:0007669"/>
    <property type="project" value="InterPro"/>
</dbReference>
<dbReference type="RefSeq" id="WP_149609464.1">
    <property type="nucleotide sequence ID" value="NZ_VTUX01000001.1"/>
</dbReference>
<keyword evidence="3" id="KW-0378">Hydrolase</keyword>
<keyword evidence="1" id="KW-0472">Membrane</keyword>
<dbReference type="PANTHER" id="PTHR43135:SF3">
    <property type="entry name" value="ALPHA-D-RIBOSE 1-METHYLPHOSPHONATE 5-TRIPHOSPHATE DIPHOSPHATASE"/>
    <property type="match status" value="1"/>
</dbReference>
<reference evidence="3 4" key="1">
    <citation type="submission" date="2019-09" db="EMBL/GenBank/DDBJ databases">
        <authorList>
            <person name="Chen X.-Y."/>
        </authorList>
    </citation>
    <scope>NUCLEOTIDE SEQUENCE [LARGE SCALE GENOMIC DNA]</scope>
    <source>
        <strain evidence="3 4">NY5</strain>
    </source>
</reference>
<evidence type="ECO:0000259" key="2">
    <source>
        <dbReference type="Pfam" id="PF01979"/>
    </source>
</evidence>
<accession>A0A5B0X5P0</accession>